<evidence type="ECO:0000313" key="13">
    <source>
        <dbReference type="EMBL" id="ASF47346.1"/>
    </source>
</evidence>
<evidence type="ECO:0000313" key="14">
    <source>
        <dbReference type="EMBL" id="POZ50874.1"/>
    </source>
</evidence>
<dbReference type="OrthoDB" id="7054914at2"/>
<dbReference type="RefSeq" id="WP_088620218.1">
    <property type="nucleotide sequence ID" value="NZ_CP022129.1"/>
</dbReference>
<keyword evidence="15" id="KW-1185">Reference proteome</keyword>
<sequence>MDKELLRVVIIAFGLIIIVGMLAWHFFRNKKSFQDMMFFGNQELKGKIDESIVVHGDNDEFDIVPKGRKKLIDTDELIEKIKARSRPKAKAPEPEPEAEAEEPVESMFGDFDGEFDFADEGSFAKEAEPPAEPPLARTELLDADELFGEPDKDPEAPRFVAPDIIQFRVMARAAEGFNGLDMLKAFRIAQLEYGSLKIFERYDANNLVDFGVACMVEGGTFPDHDIDQFYCPGLVFFMQPALLDEAVKVFDDYLEAINIVAVELDGDLLDHEKNPLTNATIKMIRQSL</sequence>
<feature type="domain" description="ZipA C-terminal FtsZ-binding" evidence="12">
    <location>
        <begin position="161"/>
        <end position="288"/>
    </location>
</feature>
<dbReference type="SMART" id="SM00771">
    <property type="entry name" value="ZipA_C"/>
    <property type="match status" value="1"/>
</dbReference>
<feature type="transmembrane region" description="Helical" evidence="11">
    <location>
        <begin position="6"/>
        <end position="27"/>
    </location>
</feature>
<evidence type="ECO:0000313" key="15">
    <source>
        <dbReference type="Proteomes" id="UP000197019"/>
    </source>
</evidence>
<evidence type="ECO:0000256" key="8">
    <source>
        <dbReference type="RuleBase" id="RU003612"/>
    </source>
</evidence>
<dbReference type="Proteomes" id="UP000197019">
    <property type="component" value="Chromosome"/>
</dbReference>
<evidence type="ECO:0000313" key="16">
    <source>
        <dbReference type="Proteomes" id="UP000237423"/>
    </source>
</evidence>
<evidence type="ECO:0000256" key="3">
    <source>
        <dbReference type="ARBA" id="ARBA00022618"/>
    </source>
</evidence>
<dbReference type="InterPro" id="IPR007449">
    <property type="entry name" value="ZipA_FtsZ-bd_C"/>
</dbReference>
<dbReference type="SUPFAM" id="SSF64383">
    <property type="entry name" value="Cell-division protein ZipA, C-terminal domain"/>
    <property type="match status" value="1"/>
</dbReference>
<keyword evidence="6 9" id="KW-0472">Membrane</keyword>
<comment type="similarity">
    <text evidence="8">Belongs to the ZipA family.</text>
</comment>
<dbReference type="GO" id="GO:0005886">
    <property type="term" value="C:plasma membrane"/>
    <property type="evidence" value="ECO:0007669"/>
    <property type="project" value="UniProtKB-SubCell"/>
</dbReference>
<dbReference type="KEGG" id="mpsy:CEK71_15460"/>
<feature type="compositionally biased region" description="Acidic residues" evidence="10">
    <location>
        <begin position="94"/>
        <end position="104"/>
    </location>
</feature>
<dbReference type="GO" id="GO:0032153">
    <property type="term" value="C:cell division site"/>
    <property type="evidence" value="ECO:0007669"/>
    <property type="project" value="TreeGrafter"/>
</dbReference>
<feature type="region of interest" description="Disordered" evidence="10">
    <location>
        <begin position="83"/>
        <end position="105"/>
    </location>
</feature>
<accession>A0A1Z4C1D0</accession>
<keyword evidence="1 9" id="KW-1003">Cell membrane</keyword>
<keyword evidence="3 8" id="KW-0132">Cell division</keyword>
<evidence type="ECO:0000256" key="2">
    <source>
        <dbReference type="ARBA" id="ARBA00022519"/>
    </source>
</evidence>
<dbReference type="PANTHER" id="PTHR38685:SF1">
    <property type="entry name" value="CELL DIVISION PROTEIN ZIPA"/>
    <property type="match status" value="1"/>
</dbReference>
<evidence type="ECO:0000256" key="1">
    <source>
        <dbReference type="ARBA" id="ARBA00022475"/>
    </source>
</evidence>
<dbReference type="InterPro" id="IPR036765">
    <property type="entry name" value="ZipA_FtsZ-bd_C_sf"/>
</dbReference>
<reference evidence="13 15" key="1">
    <citation type="submission" date="2017-06" db="EMBL/GenBank/DDBJ databases">
        <title>Genome Sequencing of the methanotroph Methylovulum psychrotolerants str. HV10-M2 isolated from a high-altitude environment.</title>
        <authorList>
            <person name="Mateos-Rivera A."/>
        </authorList>
    </citation>
    <scope>NUCLEOTIDE SEQUENCE [LARGE SCALE GENOMIC DNA]</scope>
    <source>
        <strain evidence="13 15">HV10_M2</strain>
    </source>
</reference>
<dbReference type="Pfam" id="PF04354">
    <property type="entry name" value="ZipA_C"/>
    <property type="match status" value="1"/>
</dbReference>
<evidence type="ECO:0000256" key="6">
    <source>
        <dbReference type="ARBA" id="ARBA00023136"/>
    </source>
</evidence>
<dbReference type="EMBL" id="PGFZ01000008">
    <property type="protein sequence ID" value="POZ50874.1"/>
    <property type="molecule type" value="Genomic_DNA"/>
</dbReference>
<comment type="function">
    <text evidence="8">Essential cell division protein that stabilizes the FtsZ protofilaments by cross-linking them and that serves as a cytoplasmic membrane anchor for the Z ring. Also required for the recruitment to the septal ring of downstream cell division proteins.</text>
</comment>
<keyword evidence="4 9" id="KW-0812">Transmembrane</keyword>
<evidence type="ECO:0000256" key="11">
    <source>
        <dbReference type="SAM" id="Phobius"/>
    </source>
</evidence>
<protein>
    <recommendedName>
        <fullName evidence="8">Cell division protein ZipA</fullName>
    </recommendedName>
</protein>
<dbReference type="PANTHER" id="PTHR38685">
    <property type="entry name" value="CELL DIVISION PROTEIN ZIPA"/>
    <property type="match status" value="1"/>
</dbReference>
<dbReference type="Gene3D" id="3.30.1400.10">
    <property type="entry name" value="ZipA, C-terminal FtsZ-binding domain"/>
    <property type="match status" value="1"/>
</dbReference>
<dbReference type="EMBL" id="CP022129">
    <property type="protein sequence ID" value="ASF47346.1"/>
    <property type="molecule type" value="Genomic_DNA"/>
</dbReference>
<comment type="subcellular location">
    <subcellularLocation>
        <location evidence="9">Cell inner membrane</location>
        <topology evidence="9">Single-pass type I membrane protein</topology>
    </subcellularLocation>
</comment>
<evidence type="ECO:0000256" key="5">
    <source>
        <dbReference type="ARBA" id="ARBA00022989"/>
    </source>
</evidence>
<dbReference type="Proteomes" id="UP000237423">
    <property type="component" value="Unassembled WGS sequence"/>
</dbReference>
<keyword evidence="7 8" id="KW-0131">Cell cycle</keyword>
<dbReference type="AlphaFoldDB" id="A0A1Z4C1D0"/>
<evidence type="ECO:0000259" key="12">
    <source>
        <dbReference type="SMART" id="SM00771"/>
    </source>
</evidence>
<dbReference type="GO" id="GO:0000917">
    <property type="term" value="P:division septum assembly"/>
    <property type="evidence" value="ECO:0007669"/>
    <property type="project" value="TreeGrafter"/>
</dbReference>
<dbReference type="InterPro" id="IPR011919">
    <property type="entry name" value="Cell_div_ZipA"/>
</dbReference>
<keyword evidence="5 11" id="KW-1133">Transmembrane helix</keyword>
<name>A0A1Z4C1D0_9GAMM</name>
<organism evidence="13 15">
    <name type="scientific">Methylovulum psychrotolerans</name>
    <dbReference type="NCBI Taxonomy" id="1704499"/>
    <lineage>
        <taxon>Bacteria</taxon>
        <taxon>Pseudomonadati</taxon>
        <taxon>Pseudomonadota</taxon>
        <taxon>Gammaproteobacteria</taxon>
        <taxon>Methylococcales</taxon>
        <taxon>Methylococcaceae</taxon>
        <taxon>Methylovulum</taxon>
    </lineage>
</organism>
<evidence type="ECO:0000256" key="4">
    <source>
        <dbReference type="ARBA" id="ARBA00022692"/>
    </source>
</evidence>
<evidence type="ECO:0000256" key="9">
    <source>
        <dbReference type="RuleBase" id="RU003613"/>
    </source>
</evidence>
<proteinExistence type="inferred from homology"/>
<evidence type="ECO:0000256" key="7">
    <source>
        <dbReference type="ARBA" id="ARBA00023306"/>
    </source>
</evidence>
<gene>
    <name evidence="14" type="ORF">AADEFJLK_03346</name>
    <name evidence="13" type="ORF">CEK71_15460</name>
</gene>
<evidence type="ECO:0000256" key="10">
    <source>
        <dbReference type="SAM" id="MobiDB-lite"/>
    </source>
</evidence>
<reference evidence="14 16" key="2">
    <citation type="submission" date="2017-11" db="EMBL/GenBank/DDBJ databases">
        <title>Draft Genome Sequence of Methylobacter psychrotolerans Sph1T, an Obligate Methanotroph from Low-Temperature Environments.</title>
        <authorList>
            <person name="Oshkin I.Y."/>
            <person name="Miroshnikov K."/>
            <person name="Belova S.E."/>
            <person name="Korzhenkov A."/>
            <person name="Toshchakov S.V."/>
            <person name="Dedysh S.N."/>
        </authorList>
    </citation>
    <scope>NUCLEOTIDE SEQUENCE [LARGE SCALE GENOMIC DNA]</scope>
    <source>
        <strain evidence="14 16">Sph1</strain>
    </source>
</reference>
<keyword evidence="2 9" id="KW-0997">Cell inner membrane</keyword>